<dbReference type="InterPro" id="IPR014729">
    <property type="entry name" value="Rossmann-like_a/b/a_fold"/>
</dbReference>
<keyword evidence="10" id="KW-1185">Reference proteome</keyword>
<evidence type="ECO:0000256" key="3">
    <source>
        <dbReference type="ARBA" id="ARBA00012737"/>
    </source>
</evidence>
<dbReference type="Pfam" id="PF00733">
    <property type="entry name" value="Asn_synthase"/>
    <property type="match status" value="1"/>
</dbReference>
<dbReference type="InterPro" id="IPR017932">
    <property type="entry name" value="GATase_2_dom"/>
</dbReference>
<dbReference type="PANTHER" id="PTHR43284">
    <property type="entry name" value="ASPARAGINE SYNTHETASE (GLUTAMINE-HYDROLYZING)"/>
    <property type="match status" value="1"/>
</dbReference>
<dbReference type="InterPro" id="IPR001962">
    <property type="entry name" value="Asn_synthase"/>
</dbReference>
<protein>
    <recommendedName>
        <fullName evidence="3">asparagine synthase (glutamine-hydrolyzing)</fullName>
        <ecNumber evidence="3">6.3.5.4</ecNumber>
    </recommendedName>
</protein>
<dbReference type="SUPFAM" id="SSF52402">
    <property type="entry name" value="Adenine nucleotide alpha hydrolases-like"/>
    <property type="match status" value="1"/>
</dbReference>
<comment type="caution">
    <text evidence="9">The sequence shown here is derived from an EMBL/GenBank/DDBJ whole genome shotgun (WGS) entry which is preliminary data.</text>
</comment>
<evidence type="ECO:0000259" key="8">
    <source>
        <dbReference type="PROSITE" id="PS51278"/>
    </source>
</evidence>
<dbReference type="RefSeq" id="WP_281412717.1">
    <property type="nucleotide sequence ID" value="NZ_CAJNBJ010000021.1"/>
</dbReference>
<keyword evidence="9" id="KW-0436">Ligase</keyword>
<dbReference type="CDD" id="cd01991">
    <property type="entry name" value="Asn_synthase_B_C"/>
    <property type="match status" value="1"/>
</dbReference>
<evidence type="ECO:0000256" key="2">
    <source>
        <dbReference type="ARBA" id="ARBA00005752"/>
    </source>
</evidence>
<dbReference type="SUPFAM" id="SSF56235">
    <property type="entry name" value="N-terminal nucleophile aminohydrolases (Ntn hydrolases)"/>
    <property type="match status" value="1"/>
</dbReference>
<evidence type="ECO:0000256" key="5">
    <source>
        <dbReference type="ARBA" id="ARBA00022840"/>
    </source>
</evidence>
<organism evidence="9 10">
    <name type="scientific">Nitrospira defluvii</name>
    <dbReference type="NCBI Taxonomy" id="330214"/>
    <lineage>
        <taxon>Bacteria</taxon>
        <taxon>Pseudomonadati</taxon>
        <taxon>Nitrospirota</taxon>
        <taxon>Nitrospiria</taxon>
        <taxon>Nitrospirales</taxon>
        <taxon>Nitrospiraceae</taxon>
        <taxon>Nitrospira</taxon>
    </lineage>
</organism>
<sequence length="650" mass="74735">MCGIAGMVGPGSAQLVRVMTQALVHRGPDDVGYYDDPSSHVGLGMQRLSILDLEHGHQPMPNQDRSVWIVYNGEIFNSPELRRRLEQKQHRFVTDNSDTETLLQLYDDKQEDMLGDLNGMFAFVLHDKRRNLLFGARDRMGIKPLYYAKTPSAFAFASELKSLLTVPSLRRDLDRASLFHYLTLRFVPGTSSIVKGVSRLAPGHWFRYELETGKFETQRYWRPSFASQEERSVGEWTELVRTELRAAVQRWSLSDVPIGCSLSGGLDSSSIVGLLAESGHSKLKTYSLGFEGAAELDELPLARKVAERWGTDHHELILRPDDLLRDLLKMVWFLDEPYGGGLPSWYVFQFMHRDVKVGMTGTGGDELFGDYGRYIGLERRLAGQQAETAAPQASAWLDRCWPLVSSLVNRLPHGVGGWRARERWRHWPQIGRDPFQWEYVQAFYYFSDAMKRNEVLTGEGGEQSTDTTEFLRRLYEEADGVLPRDGLMQLALRTQLPEEFLFMTDRFSMAHSLEARVPFLDQVFVDMMLRIPAGVRTRPEDPKYLLRQAVRDLLPEELLHAPKRGFVLPTAQWLRGPLRPLTKRLLAPARLTEQGLFKPEFYARVVEPHLRGQADYHPQIWTLLMFQLWHSLYIERTLTQCPSFSWRELC</sequence>
<evidence type="ECO:0000256" key="7">
    <source>
        <dbReference type="ARBA" id="ARBA00048741"/>
    </source>
</evidence>
<dbReference type="InterPro" id="IPR029055">
    <property type="entry name" value="Ntn_hydrolases_N"/>
</dbReference>
<dbReference type="Pfam" id="PF13537">
    <property type="entry name" value="GATase_7"/>
    <property type="match status" value="1"/>
</dbReference>
<dbReference type="PANTHER" id="PTHR43284:SF1">
    <property type="entry name" value="ASPARAGINE SYNTHETASE"/>
    <property type="match status" value="1"/>
</dbReference>
<dbReference type="Gene3D" id="3.60.20.10">
    <property type="entry name" value="Glutamine Phosphoribosylpyrophosphate, subunit 1, domain 1"/>
    <property type="match status" value="1"/>
</dbReference>
<keyword evidence="6" id="KW-0315">Glutamine amidotransferase</keyword>
<dbReference type="EC" id="6.3.5.4" evidence="3"/>
<name>A0ABN7MG36_9BACT</name>
<proteinExistence type="inferred from homology"/>
<evidence type="ECO:0000256" key="1">
    <source>
        <dbReference type="ARBA" id="ARBA00005187"/>
    </source>
</evidence>
<dbReference type="InterPro" id="IPR051786">
    <property type="entry name" value="ASN_synthetase/amidase"/>
</dbReference>
<comment type="similarity">
    <text evidence="2">Belongs to the asparagine synthetase family.</text>
</comment>
<evidence type="ECO:0000256" key="6">
    <source>
        <dbReference type="ARBA" id="ARBA00022962"/>
    </source>
</evidence>
<dbReference type="InterPro" id="IPR033738">
    <property type="entry name" value="AsnB_N"/>
</dbReference>
<keyword evidence="5" id="KW-0067">ATP-binding</keyword>
<evidence type="ECO:0000256" key="4">
    <source>
        <dbReference type="ARBA" id="ARBA00022741"/>
    </source>
</evidence>
<feature type="domain" description="Glutamine amidotransferase type-2" evidence="8">
    <location>
        <begin position="2"/>
        <end position="211"/>
    </location>
</feature>
<dbReference type="EMBL" id="CAJNBJ010000021">
    <property type="protein sequence ID" value="CAE6801791.1"/>
    <property type="molecule type" value="Genomic_DNA"/>
</dbReference>
<accession>A0ABN7MG36</accession>
<keyword evidence="4" id="KW-0547">Nucleotide-binding</keyword>
<gene>
    <name evidence="9" type="ORF">NSPZN2_80100</name>
</gene>
<dbReference type="Proteomes" id="UP000675880">
    <property type="component" value="Unassembled WGS sequence"/>
</dbReference>
<dbReference type="InterPro" id="IPR006426">
    <property type="entry name" value="Asn_synth_AEB"/>
</dbReference>
<dbReference type="PIRSF" id="PIRSF001589">
    <property type="entry name" value="Asn_synthetase_glu-h"/>
    <property type="match status" value="1"/>
</dbReference>
<dbReference type="NCBIfam" id="TIGR01536">
    <property type="entry name" value="asn_synth_AEB"/>
    <property type="match status" value="1"/>
</dbReference>
<comment type="pathway">
    <text evidence="1">Amino-acid biosynthesis; L-asparagine biosynthesis; L-asparagine from L-aspartate (L-Gln route): step 1/1.</text>
</comment>
<evidence type="ECO:0000313" key="10">
    <source>
        <dbReference type="Proteomes" id="UP000675880"/>
    </source>
</evidence>
<dbReference type="CDD" id="cd00712">
    <property type="entry name" value="AsnB"/>
    <property type="match status" value="1"/>
</dbReference>
<comment type="catalytic activity">
    <reaction evidence="7">
        <text>L-aspartate + L-glutamine + ATP + H2O = L-asparagine + L-glutamate + AMP + diphosphate + H(+)</text>
        <dbReference type="Rhea" id="RHEA:12228"/>
        <dbReference type="ChEBI" id="CHEBI:15377"/>
        <dbReference type="ChEBI" id="CHEBI:15378"/>
        <dbReference type="ChEBI" id="CHEBI:29985"/>
        <dbReference type="ChEBI" id="CHEBI:29991"/>
        <dbReference type="ChEBI" id="CHEBI:30616"/>
        <dbReference type="ChEBI" id="CHEBI:33019"/>
        <dbReference type="ChEBI" id="CHEBI:58048"/>
        <dbReference type="ChEBI" id="CHEBI:58359"/>
        <dbReference type="ChEBI" id="CHEBI:456215"/>
        <dbReference type="EC" id="6.3.5.4"/>
    </reaction>
</comment>
<dbReference type="GO" id="GO:0004066">
    <property type="term" value="F:asparagine synthase (glutamine-hydrolyzing) activity"/>
    <property type="evidence" value="ECO:0007669"/>
    <property type="project" value="UniProtKB-EC"/>
</dbReference>
<dbReference type="PROSITE" id="PS51278">
    <property type="entry name" value="GATASE_TYPE_2"/>
    <property type="match status" value="1"/>
</dbReference>
<evidence type="ECO:0000313" key="9">
    <source>
        <dbReference type="EMBL" id="CAE6801791.1"/>
    </source>
</evidence>
<dbReference type="Gene3D" id="3.40.50.620">
    <property type="entry name" value="HUPs"/>
    <property type="match status" value="2"/>
</dbReference>
<reference evidence="9 10" key="1">
    <citation type="submission" date="2021-02" db="EMBL/GenBank/DDBJ databases">
        <authorList>
            <person name="Han P."/>
        </authorList>
    </citation>
    <scope>NUCLEOTIDE SEQUENCE [LARGE SCALE GENOMIC DNA]</scope>
    <source>
        <strain evidence="9">Candidatus Nitrospira sp. ZN2</strain>
    </source>
</reference>